<feature type="chain" id="PRO_5046920590" evidence="1">
    <location>
        <begin position="25"/>
        <end position="251"/>
    </location>
</feature>
<accession>A0ABZ0B366</accession>
<name>A0ABZ0B366_9BURK</name>
<organism evidence="2 3">
    <name type="scientific">Rhodoferax mekongensis</name>
    <dbReference type="NCBI Taxonomy" id="3068341"/>
    <lineage>
        <taxon>Bacteria</taxon>
        <taxon>Pseudomonadati</taxon>
        <taxon>Pseudomonadota</taxon>
        <taxon>Betaproteobacteria</taxon>
        <taxon>Burkholderiales</taxon>
        <taxon>Comamonadaceae</taxon>
        <taxon>Rhodoferax</taxon>
    </lineage>
</organism>
<feature type="signal peptide" evidence="1">
    <location>
        <begin position="1"/>
        <end position="24"/>
    </location>
</feature>
<gene>
    <name evidence="2" type="ORF">RAN89_02710</name>
</gene>
<dbReference type="RefSeq" id="WP_313868133.1">
    <property type="nucleotide sequence ID" value="NZ_CP132507.1"/>
</dbReference>
<reference evidence="2 3" key="1">
    <citation type="submission" date="2023-08" db="EMBL/GenBank/DDBJ databases">
        <title>Rhodoferax potami sp. nov. and Rhodoferax mekongensis sp. nov., isolated from the Mekong River in Thailand.</title>
        <authorList>
            <person name="Kitikhun S."/>
            <person name="Charoenyingcharoen P."/>
            <person name="Siriarchawattana P."/>
            <person name="Likhitrattanapisal S."/>
            <person name="Nilsakha T."/>
            <person name="Chanpet A."/>
            <person name="Rattanawaree P."/>
            <person name="Ingsriswang S."/>
        </authorList>
    </citation>
    <scope>NUCLEOTIDE SEQUENCE [LARGE SCALE GENOMIC DNA]</scope>
    <source>
        <strain evidence="2 3">TBRC 17307</strain>
    </source>
</reference>
<evidence type="ECO:0000256" key="1">
    <source>
        <dbReference type="SAM" id="SignalP"/>
    </source>
</evidence>
<proteinExistence type="predicted"/>
<keyword evidence="3" id="KW-1185">Reference proteome</keyword>
<keyword evidence="1" id="KW-0732">Signal</keyword>
<dbReference type="EMBL" id="CP132507">
    <property type="protein sequence ID" value="WNO05357.1"/>
    <property type="molecule type" value="Genomic_DNA"/>
</dbReference>
<evidence type="ECO:0000313" key="3">
    <source>
        <dbReference type="Proteomes" id="UP001302257"/>
    </source>
</evidence>
<dbReference type="Proteomes" id="UP001302257">
    <property type="component" value="Chromosome"/>
</dbReference>
<protein>
    <submittedName>
        <fullName evidence="2">Uncharacterized protein</fullName>
    </submittedName>
</protein>
<sequence>MGTYPYATALSTWALLLGSSAALAQQGSDDPANHYGRYTNAQLEAVCDAMSPTRYISGLTDGGWGTLGIGGKTYYYRSACYMELVRRTGRAELCAKVVERRSLWGDGSNHSPKACAEVAAAYQAREKQSAQELAAFKASVEGAFKISELQVQVLPGGHWQVEVHTEGQRSGTYQLQLVKVRDGTVLRQETLSLSRPESFKWELSRAEVVAGSRLPDIFPMAVRMSYLVPASASRPAAAHSTDIRNFTLSAE</sequence>
<evidence type="ECO:0000313" key="2">
    <source>
        <dbReference type="EMBL" id="WNO05357.1"/>
    </source>
</evidence>